<reference evidence="1 2" key="1">
    <citation type="journal article" date="2022" name="Hortic Res">
        <title>A haplotype resolved chromosomal level avocado genome allows analysis of novel avocado genes.</title>
        <authorList>
            <person name="Nath O."/>
            <person name="Fletcher S.J."/>
            <person name="Hayward A."/>
            <person name="Shaw L.M."/>
            <person name="Masouleh A.K."/>
            <person name="Furtado A."/>
            <person name="Henry R.J."/>
            <person name="Mitter N."/>
        </authorList>
    </citation>
    <scope>NUCLEOTIDE SEQUENCE [LARGE SCALE GENOMIC DNA]</scope>
    <source>
        <strain evidence="2">cv. Hass</strain>
    </source>
</reference>
<evidence type="ECO:0000313" key="2">
    <source>
        <dbReference type="Proteomes" id="UP001234297"/>
    </source>
</evidence>
<proteinExistence type="predicted"/>
<evidence type="ECO:0000313" key="1">
    <source>
        <dbReference type="EMBL" id="KAJ8637847.1"/>
    </source>
</evidence>
<dbReference type="EMBL" id="CM056811">
    <property type="protein sequence ID" value="KAJ8637847.1"/>
    <property type="molecule type" value="Genomic_DNA"/>
</dbReference>
<accession>A0ACC2LY21</accession>
<comment type="caution">
    <text evidence="1">The sequence shown here is derived from an EMBL/GenBank/DDBJ whole genome shotgun (WGS) entry which is preliminary data.</text>
</comment>
<dbReference type="Proteomes" id="UP001234297">
    <property type="component" value="Chromosome 3"/>
</dbReference>
<name>A0ACC2LY21_PERAE</name>
<protein>
    <submittedName>
        <fullName evidence="1">Uncharacterized protein</fullName>
    </submittedName>
</protein>
<organism evidence="1 2">
    <name type="scientific">Persea americana</name>
    <name type="common">Avocado</name>
    <dbReference type="NCBI Taxonomy" id="3435"/>
    <lineage>
        <taxon>Eukaryota</taxon>
        <taxon>Viridiplantae</taxon>
        <taxon>Streptophyta</taxon>
        <taxon>Embryophyta</taxon>
        <taxon>Tracheophyta</taxon>
        <taxon>Spermatophyta</taxon>
        <taxon>Magnoliopsida</taxon>
        <taxon>Magnoliidae</taxon>
        <taxon>Laurales</taxon>
        <taxon>Lauraceae</taxon>
        <taxon>Persea</taxon>
    </lineage>
</organism>
<gene>
    <name evidence="1" type="ORF">MRB53_012114</name>
</gene>
<keyword evidence="2" id="KW-1185">Reference proteome</keyword>
<sequence>MREYVEKTGLQHLAEMKKSRIDHALINALIERWRPETNTFHFVCGETTITLEDISSLYGLPIDGKAVTGSVWSDKSKVSDTCSRLLGVKGNADKGPSEDYHRSFTITTGIGTKLALLCTRVYRQFGLIQPVPPPFHRRERLDERASTSTVDYSLRNQIFVDAWDRRETAVIGGMAAEISNSELEENGSNGSTQWALKKVDRFLQWQVGSIASITPRQGSDVLYHCTKMIGRKIQDSRGAISSLEALEEFDLEGCINNDNRSSTKRADSRKGEPLPNPECILSIDELTLLENFWEKFHTRPEALSGPCSYITAKELHQIMGLHWISTTADMWYFRRKIVHDMYKEQLISHEALAGILKNSEIS</sequence>